<evidence type="ECO:0000256" key="2">
    <source>
        <dbReference type="ARBA" id="ARBA00006343"/>
    </source>
</evidence>
<dbReference type="EMBL" id="MCFL01000005">
    <property type="protein sequence ID" value="ORZ39525.1"/>
    <property type="molecule type" value="Genomic_DNA"/>
</dbReference>
<accession>A0A1Y2HY21</accession>
<evidence type="ECO:0000256" key="1">
    <source>
        <dbReference type="ARBA" id="ARBA00004123"/>
    </source>
</evidence>
<evidence type="ECO:0000256" key="5">
    <source>
        <dbReference type="ARBA" id="ARBA00023242"/>
    </source>
</evidence>
<proteinExistence type="inferred from homology"/>
<comment type="subunit">
    <text evidence="6">Component of the GINS complex.</text>
</comment>
<dbReference type="Proteomes" id="UP000193411">
    <property type="component" value="Unassembled WGS sequence"/>
</dbReference>
<comment type="similarity">
    <text evidence="2 6">Belongs to the GINS3/PSF3 family.</text>
</comment>
<comment type="function">
    <text evidence="6">The GINS complex plays an essential role in the initiation of DNA replication.</text>
</comment>
<dbReference type="InterPro" id="IPR010492">
    <property type="entry name" value="GINS_Psf3"/>
</dbReference>
<name>A0A1Y2HY21_9FUNG</name>
<dbReference type="GO" id="GO:0000811">
    <property type="term" value="C:GINS complex"/>
    <property type="evidence" value="ECO:0007669"/>
    <property type="project" value="UniProtKB-UniRule"/>
</dbReference>
<evidence type="ECO:0000256" key="3">
    <source>
        <dbReference type="ARBA" id="ARBA00015140"/>
    </source>
</evidence>
<dbReference type="SUPFAM" id="SSF160059">
    <property type="entry name" value="PriA/YqbF domain"/>
    <property type="match status" value="1"/>
</dbReference>
<dbReference type="GO" id="GO:1902975">
    <property type="term" value="P:mitotic DNA replication initiation"/>
    <property type="evidence" value="ECO:0007669"/>
    <property type="project" value="TreeGrafter"/>
</dbReference>
<dbReference type="CDD" id="cd21693">
    <property type="entry name" value="GINS_B_Psf3"/>
    <property type="match status" value="1"/>
</dbReference>
<dbReference type="PANTHER" id="PTHR22768">
    <property type="entry name" value="DNA REPLICATION COMPLEX GINS PROTEIN PSF3"/>
    <property type="match status" value="1"/>
</dbReference>
<comment type="subcellular location">
    <subcellularLocation>
        <location evidence="1 6">Nucleus</location>
    </subcellularLocation>
</comment>
<organism evidence="10 11">
    <name type="scientific">Catenaria anguillulae PL171</name>
    <dbReference type="NCBI Taxonomy" id="765915"/>
    <lineage>
        <taxon>Eukaryota</taxon>
        <taxon>Fungi</taxon>
        <taxon>Fungi incertae sedis</taxon>
        <taxon>Blastocladiomycota</taxon>
        <taxon>Blastocladiomycetes</taxon>
        <taxon>Blastocladiales</taxon>
        <taxon>Catenariaceae</taxon>
        <taxon>Catenaria</taxon>
    </lineage>
</organism>
<evidence type="ECO:0000256" key="7">
    <source>
        <dbReference type="SAM" id="MobiDB-lite"/>
    </source>
</evidence>
<dbReference type="InterPro" id="IPR038437">
    <property type="entry name" value="GINS_Psf3_sf"/>
</dbReference>
<dbReference type="SUPFAM" id="SSF158573">
    <property type="entry name" value="GINS helical bundle-like"/>
    <property type="match status" value="1"/>
</dbReference>
<feature type="domain" description="DNA replication complex GINS protein PSF3 N-terminal" evidence="9">
    <location>
        <begin position="27"/>
        <end position="79"/>
    </location>
</feature>
<dbReference type="Pfam" id="PF22466">
    <property type="entry name" value="PSF3_N"/>
    <property type="match status" value="1"/>
</dbReference>
<feature type="region of interest" description="Disordered" evidence="7">
    <location>
        <begin position="1"/>
        <end position="21"/>
    </location>
</feature>
<gene>
    <name evidence="10" type="ORF">BCR44DRAFT_39982</name>
</gene>
<keyword evidence="4 6" id="KW-0235">DNA replication</keyword>
<dbReference type="InterPro" id="IPR036224">
    <property type="entry name" value="GINS_bundle-like_dom_sf"/>
</dbReference>
<evidence type="ECO:0000259" key="9">
    <source>
        <dbReference type="Pfam" id="PF22466"/>
    </source>
</evidence>
<dbReference type="CDD" id="cd11713">
    <property type="entry name" value="GINS_A_psf3"/>
    <property type="match status" value="1"/>
</dbReference>
<dbReference type="AlphaFoldDB" id="A0A1Y2HY21"/>
<feature type="non-terminal residue" evidence="10">
    <location>
        <position position="220"/>
    </location>
</feature>
<evidence type="ECO:0000313" key="11">
    <source>
        <dbReference type="Proteomes" id="UP000193411"/>
    </source>
</evidence>
<dbReference type="Gene3D" id="1.20.58.2050">
    <property type="match status" value="1"/>
</dbReference>
<sequence>MSYTQDLPPLTPALTATDHQAPPNEYYDLDAILADQQSIPCTFKCKVPGLGYLQGSEAEEDILEGTKLNLPLWLAEGLLSEESQSIAPNLPKAFSEPILRQLDASAPSVDLHNLSPYFFRFAEKFIRMSTPPQSHRLAVLLSEAFGDRLTSIMDHTQTRLEEHSSHFVQSLDMTERDILKQGQVASEQLKKWQMREPVRIKQADALTAMESLQGMYRALR</sequence>
<evidence type="ECO:0000313" key="10">
    <source>
        <dbReference type="EMBL" id="ORZ39525.1"/>
    </source>
</evidence>
<keyword evidence="5 6" id="KW-0539">Nucleus</keyword>
<reference evidence="10 11" key="1">
    <citation type="submission" date="2016-07" db="EMBL/GenBank/DDBJ databases">
        <title>Pervasive Adenine N6-methylation of Active Genes in Fungi.</title>
        <authorList>
            <consortium name="DOE Joint Genome Institute"/>
            <person name="Mondo S.J."/>
            <person name="Dannebaum R.O."/>
            <person name="Kuo R.C."/>
            <person name="Labutti K."/>
            <person name="Haridas S."/>
            <person name="Kuo A."/>
            <person name="Salamov A."/>
            <person name="Ahrendt S.R."/>
            <person name="Lipzen A."/>
            <person name="Sullivan W."/>
            <person name="Andreopoulos W.B."/>
            <person name="Clum A."/>
            <person name="Lindquist E."/>
            <person name="Daum C."/>
            <person name="Ramamoorthy G.K."/>
            <person name="Gryganskyi A."/>
            <person name="Culley D."/>
            <person name="Magnuson J.K."/>
            <person name="James T.Y."/>
            <person name="O'Malley M.A."/>
            <person name="Stajich J.E."/>
            <person name="Spatafora J.W."/>
            <person name="Visel A."/>
            <person name="Grigoriev I.V."/>
        </authorList>
    </citation>
    <scope>NUCLEOTIDE SEQUENCE [LARGE SCALE GENOMIC DNA]</scope>
    <source>
        <strain evidence="10 11">PL171</strain>
    </source>
</reference>
<dbReference type="InterPro" id="IPR021151">
    <property type="entry name" value="GINS_A"/>
</dbReference>
<evidence type="ECO:0000256" key="6">
    <source>
        <dbReference type="RuleBase" id="RU367161"/>
    </source>
</evidence>
<dbReference type="PANTHER" id="PTHR22768:SF0">
    <property type="entry name" value="DNA REPLICATION COMPLEX GINS PROTEIN PSF3"/>
    <property type="match status" value="1"/>
</dbReference>
<dbReference type="OrthoDB" id="10251744at2759"/>
<protein>
    <recommendedName>
        <fullName evidence="3 6">DNA replication complex GINS protein PSF3</fullName>
    </recommendedName>
</protein>
<dbReference type="InterPro" id="IPR055221">
    <property type="entry name" value="PSF3_N"/>
</dbReference>
<keyword evidence="11" id="KW-1185">Reference proteome</keyword>
<feature type="domain" description="GINS subunit" evidence="8">
    <location>
        <begin position="94"/>
        <end position="192"/>
    </location>
</feature>
<evidence type="ECO:0000259" key="8">
    <source>
        <dbReference type="Pfam" id="PF05916"/>
    </source>
</evidence>
<dbReference type="STRING" id="765915.A0A1Y2HY21"/>
<dbReference type="Pfam" id="PF05916">
    <property type="entry name" value="Sld5"/>
    <property type="match status" value="1"/>
</dbReference>
<comment type="caution">
    <text evidence="10">The sequence shown here is derived from an EMBL/GenBank/DDBJ whole genome shotgun (WGS) entry which is preliminary data.</text>
</comment>
<evidence type="ECO:0000256" key="4">
    <source>
        <dbReference type="ARBA" id="ARBA00022705"/>
    </source>
</evidence>